<dbReference type="Pfam" id="PF00076">
    <property type="entry name" value="RRM_1"/>
    <property type="match status" value="2"/>
</dbReference>
<dbReference type="SUPFAM" id="SSF54928">
    <property type="entry name" value="RNA-binding domain, RBD"/>
    <property type="match status" value="2"/>
</dbReference>
<keyword evidence="7" id="KW-1185">Reference proteome</keyword>
<dbReference type="eggNOG" id="KOG0147">
    <property type="taxonomic scope" value="Eukaryota"/>
</dbReference>
<evidence type="ECO:0000313" key="7">
    <source>
        <dbReference type="Proteomes" id="UP000019763"/>
    </source>
</evidence>
<sequence length="619" mass="69415">MPECKQLVEDYFCEEDKLEGAEIADCKVYKRSEEGRRLTELGRPEEDRLEDGRRPTDDGRGRPDGYREYGKTYGAHREPYSGGGNPYAAAARDPYAPPKGSYSANTKEANPYTKDPYTKDPYSKDPYTKDPYSKDPYSKDPYSKDPYSKDPYRKDSYSKDSYSKDSYSKDPYVKDNYGKESYGKDKYVRDGSDYGGKDYGGKDYGGKDYGGKDYGGKDYGGKDYGGRDYGGSRDSYSKDSYGSRDYGGGREYGKDHGGKDYGDKDYGGKDYGGRRLRDDDYNRSKPRTEQERKMKELEDARRDDMTVLVINLPLRATEQDIIDFFSHNAGKVRAIKLVTDSRGKSKGIGYVEFEDSTAVLRSLGLTGQMLMGQAIRVQASQAEKNRAARAAKAQQDLASAQAPTKLYIGNLVDQLADLGAADLRMLFLPFGTIINIDVPKDGYTQKNKGYAIIQYAESEQARDALLAMHGFEVQGVQIKIGFATTDDEKKHETDQRDEEDDVIGSKAVGRGAGTAGLLEQHCSDILCLNNMFSKQEVNENGYQIIDEIEDDVTTECLRFGIIIDLFLDEELLDGKIFVRFATTEEACEAFRGLHGRYFGGQKIEACFVDPLEFNKLKAE</sequence>
<dbReference type="GO" id="GO:0003723">
    <property type="term" value="F:RNA binding"/>
    <property type="evidence" value="ECO:0007669"/>
    <property type="project" value="UniProtKB-UniRule"/>
</dbReference>
<dbReference type="AlphaFoldDB" id="A0A023B6X6"/>
<dbReference type="VEuPathDB" id="CryptoDB:GNI_075460"/>
<evidence type="ECO:0000256" key="2">
    <source>
        <dbReference type="PROSITE-ProRule" id="PRU00519"/>
    </source>
</evidence>
<dbReference type="GO" id="GO:0005634">
    <property type="term" value="C:nucleus"/>
    <property type="evidence" value="ECO:0007669"/>
    <property type="project" value="InterPro"/>
</dbReference>
<dbReference type="OMA" id="RYFAGNT"/>
<dbReference type="PANTHER" id="PTHR48036">
    <property type="entry name" value="SPLICING FACTOR (PAD-1), PUTATIVE (AFU_ORTHOLOGUE AFUA_1G15810)-RELATED"/>
    <property type="match status" value="1"/>
</dbReference>
<dbReference type="InterPro" id="IPR012677">
    <property type="entry name" value="Nucleotide-bd_a/b_plait_sf"/>
</dbReference>
<evidence type="ECO:0000256" key="1">
    <source>
        <dbReference type="PROSITE-ProRule" id="PRU00176"/>
    </source>
</evidence>
<dbReference type="SMART" id="SM00360">
    <property type="entry name" value="RRM"/>
    <property type="match status" value="3"/>
</dbReference>
<keyword evidence="1" id="KW-0694">RNA-binding</keyword>
<keyword evidence="2" id="KW-0648">Protein biosynthesis</keyword>
<dbReference type="GO" id="GO:0006397">
    <property type="term" value="P:mRNA processing"/>
    <property type="evidence" value="ECO:0007669"/>
    <property type="project" value="InterPro"/>
</dbReference>
<evidence type="ECO:0000259" key="5">
    <source>
        <dbReference type="PROSITE" id="PS50102"/>
    </source>
</evidence>
<dbReference type="InterPro" id="IPR035979">
    <property type="entry name" value="RBD_domain_sf"/>
</dbReference>
<dbReference type="Proteomes" id="UP000019763">
    <property type="component" value="Unassembled WGS sequence"/>
</dbReference>
<comment type="caution">
    <text evidence="6">The sequence shown here is derived from an EMBL/GenBank/DDBJ whole genome shotgun (WGS) entry which is preliminary data.</text>
</comment>
<dbReference type="InterPro" id="IPR000504">
    <property type="entry name" value="RRM_dom"/>
</dbReference>
<dbReference type="PROSITE" id="PS50102">
    <property type="entry name" value="RRM"/>
    <property type="match status" value="2"/>
</dbReference>
<dbReference type="CDD" id="cd12285">
    <property type="entry name" value="RRM3_RBM39_like"/>
    <property type="match status" value="1"/>
</dbReference>
<feature type="domain" description="RRM" evidence="5">
    <location>
        <begin position="404"/>
        <end position="485"/>
    </location>
</feature>
<feature type="region of interest" description="Disordered" evidence="3">
    <location>
        <begin position="32"/>
        <end position="296"/>
    </location>
</feature>
<evidence type="ECO:0000313" key="6">
    <source>
        <dbReference type="EMBL" id="EZG66808.1"/>
    </source>
</evidence>
<dbReference type="OrthoDB" id="5411533at2759"/>
<feature type="compositionally biased region" description="Basic and acidic residues" evidence="3">
    <location>
        <begin position="247"/>
        <end position="296"/>
    </location>
</feature>
<name>A0A023B6X6_GRENI</name>
<gene>
    <name evidence="6" type="ORF">GNI_075460</name>
</gene>
<dbReference type="EMBL" id="AFNH02000564">
    <property type="protein sequence ID" value="EZG66808.1"/>
    <property type="molecule type" value="Genomic_DNA"/>
</dbReference>
<accession>A0A023B6X6</accession>
<evidence type="ECO:0000256" key="3">
    <source>
        <dbReference type="SAM" id="MobiDB-lite"/>
    </source>
</evidence>
<dbReference type="Gene3D" id="3.30.70.330">
    <property type="match status" value="3"/>
</dbReference>
<feature type="compositionally biased region" description="Basic and acidic residues" evidence="3">
    <location>
        <begin position="32"/>
        <end position="79"/>
    </location>
</feature>
<keyword evidence="2" id="KW-0251">Elongation factor</keyword>
<evidence type="ECO:0000259" key="4">
    <source>
        <dbReference type="PROSITE" id="PS50040"/>
    </source>
</evidence>
<dbReference type="RefSeq" id="XP_011130480.1">
    <property type="nucleotide sequence ID" value="XM_011132178.1"/>
</dbReference>
<dbReference type="Gene3D" id="3.30.70.440">
    <property type="entry name" value="Killer toxin KP6 alpha-subunit"/>
    <property type="match status" value="1"/>
</dbReference>
<dbReference type="PROSITE" id="PS50040">
    <property type="entry name" value="EF1G_C"/>
    <property type="match status" value="1"/>
</dbReference>
<feature type="domain" description="RRM" evidence="5">
    <location>
        <begin position="305"/>
        <end position="382"/>
    </location>
</feature>
<dbReference type="InterPro" id="IPR006509">
    <property type="entry name" value="RBM39_SF"/>
</dbReference>
<reference evidence="6" key="1">
    <citation type="submission" date="2013-12" db="EMBL/GenBank/DDBJ databases">
        <authorList>
            <person name="Omoto C.K."/>
            <person name="Sibley D."/>
            <person name="Venepally P."/>
            <person name="Hadjithomas M."/>
            <person name="Karamycheva S."/>
            <person name="Brunk B."/>
            <person name="Roos D."/>
            <person name="Caler E."/>
            <person name="Lorenzi H."/>
        </authorList>
    </citation>
    <scope>NUCLEOTIDE SEQUENCE</scope>
</reference>
<feature type="domain" description="EF-1-gamma C-terminal" evidence="4">
    <location>
        <begin position="1"/>
        <end position="30"/>
    </location>
</feature>
<proteinExistence type="predicted"/>
<protein>
    <submittedName>
        <fullName evidence="6">Splicing factor</fullName>
    </submittedName>
</protein>
<organism evidence="6 7">
    <name type="scientific">Gregarina niphandrodes</name>
    <name type="common">Septate eugregarine</name>
    <dbReference type="NCBI Taxonomy" id="110365"/>
    <lineage>
        <taxon>Eukaryota</taxon>
        <taxon>Sar</taxon>
        <taxon>Alveolata</taxon>
        <taxon>Apicomplexa</taxon>
        <taxon>Conoidasida</taxon>
        <taxon>Gregarinasina</taxon>
        <taxon>Eugregarinorida</taxon>
        <taxon>Gregarinidae</taxon>
        <taxon>Gregarina</taxon>
    </lineage>
</organism>
<dbReference type="GeneID" id="22912766"/>
<feature type="compositionally biased region" description="Basic and acidic residues" evidence="3">
    <location>
        <begin position="116"/>
        <end position="226"/>
    </location>
</feature>
<dbReference type="InterPro" id="IPR001662">
    <property type="entry name" value="EF1B_G_C"/>
</dbReference>
<dbReference type="GO" id="GO:0003746">
    <property type="term" value="F:translation elongation factor activity"/>
    <property type="evidence" value="ECO:0007669"/>
    <property type="project" value="UniProtKB-UniRule"/>
</dbReference>